<evidence type="ECO:0000256" key="8">
    <source>
        <dbReference type="ARBA" id="ARBA00023329"/>
    </source>
</evidence>
<dbReference type="InterPro" id="IPR008153">
    <property type="entry name" value="GAE_dom"/>
</dbReference>
<evidence type="ECO:0000256" key="10">
    <source>
        <dbReference type="SAM" id="MobiDB-lite"/>
    </source>
</evidence>
<evidence type="ECO:0000313" key="13">
    <source>
        <dbReference type="Proteomes" id="UP000449547"/>
    </source>
</evidence>
<dbReference type="InterPro" id="IPR050840">
    <property type="entry name" value="Adaptor_Complx_Large_Subunit"/>
</dbReference>
<name>A0A642ULC9_DIURU</name>
<keyword evidence="4 9" id="KW-0813">Transport</keyword>
<dbReference type="InterPro" id="IPR002553">
    <property type="entry name" value="Clathrin/coatomer_adapt-like_N"/>
</dbReference>
<comment type="similarity">
    <text evidence="3 9">Belongs to the adaptor complexes large subunit family.</text>
</comment>
<feature type="region of interest" description="Disordered" evidence="10">
    <location>
        <begin position="609"/>
        <end position="635"/>
    </location>
</feature>
<dbReference type="SMART" id="SM00809">
    <property type="entry name" value="Alpha_adaptinC2"/>
    <property type="match status" value="1"/>
</dbReference>
<reference evidence="12 13" key="1">
    <citation type="submission" date="2019-07" db="EMBL/GenBank/DDBJ databases">
        <title>Genome assembly of two rare yeast pathogens: Diutina rugosa and Trichomonascus ciferrii.</title>
        <authorList>
            <person name="Mixao V."/>
            <person name="Saus E."/>
            <person name="Hansen A."/>
            <person name="Lass-Flor C."/>
            <person name="Gabaldon T."/>
        </authorList>
    </citation>
    <scope>NUCLEOTIDE SEQUENCE [LARGE SCALE GENOMIC DNA]</scope>
    <source>
        <strain evidence="12 13">CBS 613</strain>
    </source>
</reference>
<evidence type="ECO:0000256" key="4">
    <source>
        <dbReference type="ARBA" id="ARBA00022448"/>
    </source>
</evidence>
<accession>A0A642ULC9</accession>
<dbReference type="InterPro" id="IPR013041">
    <property type="entry name" value="Clathrin_app_Ig-like_sf"/>
</dbReference>
<dbReference type="GO" id="GO:0016482">
    <property type="term" value="P:cytosolic transport"/>
    <property type="evidence" value="ECO:0007669"/>
    <property type="project" value="UniProtKB-ARBA"/>
</dbReference>
<dbReference type="GO" id="GO:0005829">
    <property type="term" value="C:cytosol"/>
    <property type="evidence" value="ECO:0007669"/>
    <property type="project" value="GOC"/>
</dbReference>
<dbReference type="OrthoDB" id="28053at2759"/>
<dbReference type="SUPFAM" id="SSF49348">
    <property type="entry name" value="Clathrin adaptor appendage domain"/>
    <property type="match status" value="1"/>
</dbReference>
<evidence type="ECO:0000313" key="12">
    <source>
        <dbReference type="EMBL" id="KAA8901157.1"/>
    </source>
</evidence>
<dbReference type="OMA" id="AICAMRI"/>
<evidence type="ECO:0000259" key="11">
    <source>
        <dbReference type="PROSITE" id="PS50180"/>
    </source>
</evidence>
<keyword evidence="6 9" id="KW-0333">Golgi apparatus</keyword>
<evidence type="ECO:0000256" key="3">
    <source>
        <dbReference type="ARBA" id="ARBA00006613"/>
    </source>
</evidence>
<protein>
    <recommendedName>
        <fullName evidence="9">AP-1 complex subunit gamma</fullName>
    </recommendedName>
</protein>
<evidence type="ECO:0000256" key="5">
    <source>
        <dbReference type="ARBA" id="ARBA00022927"/>
    </source>
</evidence>
<dbReference type="Proteomes" id="UP000449547">
    <property type="component" value="Unassembled WGS sequence"/>
</dbReference>
<organism evidence="12 13">
    <name type="scientific">Diutina rugosa</name>
    <name type="common">Yeast</name>
    <name type="synonym">Candida rugosa</name>
    <dbReference type="NCBI Taxonomy" id="5481"/>
    <lineage>
        <taxon>Eukaryota</taxon>
        <taxon>Fungi</taxon>
        <taxon>Dikarya</taxon>
        <taxon>Ascomycota</taxon>
        <taxon>Saccharomycotina</taxon>
        <taxon>Pichiomycetes</taxon>
        <taxon>Debaryomycetaceae</taxon>
        <taxon>Diutina</taxon>
    </lineage>
</organism>
<dbReference type="InterPro" id="IPR016024">
    <property type="entry name" value="ARM-type_fold"/>
</dbReference>
<dbReference type="GeneID" id="54782178"/>
<dbReference type="SUPFAM" id="SSF48371">
    <property type="entry name" value="ARM repeat"/>
    <property type="match status" value="1"/>
</dbReference>
<dbReference type="Pfam" id="PF01602">
    <property type="entry name" value="Adaptin_N"/>
    <property type="match status" value="1"/>
</dbReference>
<keyword evidence="13" id="KW-1185">Reference proteome</keyword>
<dbReference type="VEuPathDB" id="FungiDB:DIURU_003527"/>
<dbReference type="RefSeq" id="XP_034011780.1">
    <property type="nucleotide sequence ID" value="XM_034156299.1"/>
</dbReference>
<dbReference type="Gene3D" id="2.60.40.1230">
    <property type="match status" value="1"/>
</dbReference>
<dbReference type="Gene3D" id="1.25.10.10">
    <property type="entry name" value="Leucine-rich Repeat Variant"/>
    <property type="match status" value="1"/>
</dbReference>
<dbReference type="PROSITE" id="PS50180">
    <property type="entry name" value="GAE"/>
    <property type="match status" value="1"/>
</dbReference>
<dbReference type="PANTHER" id="PTHR22780">
    <property type="entry name" value="ADAPTIN, ALPHA/GAMMA/EPSILON"/>
    <property type="match status" value="1"/>
</dbReference>
<feature type="compositionally biased region" description="Polar residues" evidence="10">
    <location>
        <begin position="614"/>
        <end position="634"/>
    </location>
</feature>
<evidence type="ECO:0000256" key="6">
    <source>
        <dbReference type="ARBA" id="ARBA00023034"/>
    </source>
</evidence>
<comment type="subcellular location">
    <subcellularLocation>
        <location evidence="1">Cytoplasmic vesicle membrane</location>
    </subcellularLocation>
    <subcellularLocation>
        <location evidence="2">Golgi apparatus</location>
    </subcellularLocation>
</comment>
<feature type="domain" description="GAE" evidence="11">
    <location>
        <begin position="700"/>
        <end position="809"/>
    </location>
</feature>
<evidence type="ECO:0000256" key="7">
    <source>
        <dbReference type="ARBA" id="ARBA00023136"/>
    </source>
</evidence>
<evidence type="ECO:0000256" key="9">
    <source>
        <dbReference type="PIRNR" id="PIRNR037094"/>
    </source>
</evidence>
<dbReference type="PIRSF" id="PIRSF037094">
    <property type="entry name" value="AP1_complex_gamma"/>
    <property type="match status" value="1"/>
</dbReference>
<dbReference type="GO" id="GO:0016192">
    <property type="term" value="P:vesicle-mediated transport"/>
    <property type="evidence" value="ECO:0007669"/>
    <property type="project" value="InterPro"/>
</dbReference>
<gene>
    <name evidence="12" type="ORF">DIURU_003527</name>
</gene>
<proteinExistence type="inferred from homology"/>
<sequence>MGSLKSFIKAVRKSKTIADERAAIQKESAKIRTSFRDPQLDTSTRRTNIAKLMYLYILGEKTHFGQVECIKLLASQSFADKRLGYLATMLILDENQEVLTLLTNSLDNDMQHPNAYIVGLALCCLGNIASPELARDLHANVEAILEKSTNVYLKKKAAIVAAKLIEKEPELCEYFLPRVSSLLSDKSPGVLLGGLVLVQAIHNHSDDDAHRRELAAQFPKIVGHLKRVSASGFMPDYDVSGVPDPFLQVTLLQTLRVLVVNQTQYMDDINDLLTQVASTLESSSKNSAHAVLYECVKTIFAIDSDPALKILGVNLLGKFLATRDNNCRYVALDTLLTVIHTEPQAVQRHRSTIVGCLSDGDISIRRRALELTFAILNEQNIRVLAREILVFLEECTDSELCTYITSQLTIAAAKFAPNEKWHFDTLIRMLKLAGNNVTSDILSSILALILQCSDAKLKEYVVGKIWATAVADPKQYGVAVVALWTIGEYADLVIGKTVGKSEDEDKTKSVVVSEKSIVDFFHTILTNSTYSETEKTQLVLYILTAVIKLSVKFRDSAQVEELRRILNSKQHDVNFEIQQRAVEYEQVFGQPMNLKQGLLAKMPAPPVKTREAVSLNQTGPKKNRQSIVSRPSGPTTTEDLLLDLIDHGSTPNNAPQAVSAAPVTSTDLLTDIFGSTTISSPPVPPKPVNKPVPAAHSINNDVAAIPAFSNETLQVSFVPRKFGGGQADIDALVQLNPTTLDSVGKVQLLIAVPKSQKLVISSTSGDRLPMRQTLKLTGKEGSNVKLRVKLKYEANGAPRENQFDFAGFGKNL</sequence>
<keyword evidence="8 9" id="KW-0968">Cytoplasmic vesicle</keyword>
<keyword evidence="7 9" id="KW-0472">Membrane</keyword>
<dbReference type="Pfam" id="PF02883">
    <property type="entry name" value="Alpha_adaptinC2"/>
    <property type="match status" value="1"/>
</dbReference>
<dbReference type="AlphaFoldDB" id="A0A642ULC9"/>
<comment type="caution">
    <text evidence="12">The sequence shown here is derived from an EMBL/GenBank/DDBJ whole genome shotgun (WGS) entry which is preliminary data.</text>
</comment>
<dbReference type="GO" id="GO:0006886">
    <property type="term" value="P:intracellular protein transport"/>
    <property type="evidence" value="ECO:0007669"/>
    <property type="project" value="UniProtKB-UniRule"/>
</dbReference>
<keyword evidence="5 9" id="KW-0653">Protein transport</keyword>
<evidence type="ECO:0000256" key="2">
    <source>
        <dbReference type="ARBA" id="ARBA00004555"/>
    </source>
</evidence>
<dbReference type="InterPro" id="IPR011989">
    <property type="entry name" value="ARM-like"/>
</dbReference>
<dbReference type="GO" id="GO:0030121">
    <property type="term" value="C:AP-1 adaptor complex"/>
    <property type="evidence" value="ECO:0007669"/>
    <property type="project" value="InterPro"/>
</dbReference>
<evidence type="ECO:0000256" key="1">
    <source>
        <dbReference type="ARBA" id="ARBA00004156"/>
    </source>
</evidence>
<dbReference type="InterPro" id="IPR017107">
    <property type="entry name" value="AP1_complex_gsu"/>
</dbReference>
<dbReference type="EMBL" id="SWFT01000105">
    <property type="protein sequence ID" value="KAA8901157.1"/>
    <property type="molecule type" value="Genomic_DNA"/>
</dbReference>
<dbReference type="InterPro" id="IPR008152">
    <property type="entry name" value="Clathrin_a/b/g-adaptin_app_Ig"/>
</dbReference>